<dbReference type="EMBL" id="JALNTZ010000003">
    <property type="protein sequence ID" value="KAJ3658553.1"/>
    <property type="molecule type" value="Genomic_DNA"/>
</dbReference>
<organism evidence="1 2">
    <name type="scientific">Zophobas morio</name>
    <dbReference type="NCBI Taxonomy" id="2755281"/>
    <lineage>
        <taxon>Eukaryota</taxon>
        <taxon>Metazoa</taxon>
        <taxon>Ecdysozoa</taxon>
        <taxon>Arthropoda</taxon>
        <taxon>Hexapoda</taxon>
        <taxon>Insecta</taxon>
        <taxon>Pterygota</taxon>
        <taxon>Neoptera</taxon>
        <taxon>Endopterygota</taxon>
        <taxon>Coleoptera</taxon>
        <taxon>Polyphaga</taxon>
        <taxon>Cucujiformia</taxon>
        <taxon>Tenebrionidae</taxon>
        <taxon>Zophobas</taxon>
    </lineage>
</organism>
<protein>
    <submittedName>
        <fullName evidence="1">Uncharacterized protein</fullName>
    </submittedName>
</protein>
<comment type="caution">
    <text evidence="1">The sequence shown here is derived from an EMBL/GenBank/DDBJ whole genome shotgun (WGS) entry which is preliminary data.</text>
</comment>
<accession>A0AA38MJN8</accession>
<dbReference type="AlphaFoldDB" id="A0AA38MJN8"/>
<evidence type="ECO:0000313" key="1">
    <source>
        <dbReference type="EMBL" id="KAJ3658553.1"/>
    </source>
</evidence>
<proteinExistence type="predicted"/>
<reference evidence="1" key="1">
    <citation type="journal article" date="2023" name="G3 (Bethesda)">
        <title>Whole genome assemblies of Zophobas morio and Tenebrio molitor.</title>
        <authorList>
            <person name="Kaur S."/>
            <person name="Stinson S.A."/>
            <person name="diCenzo G.C."/>
        </authorList>
    </citation>
    <scope>NUCLEOTIDE SEQUENCE</scope>
    <source>
        <strain evidence="1">QUZm001</strain>
    </source>
</reference>
<keyword evidence="2" id="KW-1185">Reference proteome</keyword>
<dbReference type="Proteomes" id="UP001168821">
    <property type="component" value="Unassembled WGS sequence"/>
</dbReference>
<name>A0AA38MJN8_9CUCU</name>
<evidence type="ECO:0000313" key="2">
    <source>
        <dbReference type="Proteomes" id="UP001168821"/>
    </source>
</evidence>
<gene>
    <name evidence="1" type="ORF">Zmor_010287</name>
</gene>
<sequence>MGPIHKGAFIKHVQALCPSRRKRWDAMFIKYEKEGKLDQSTYSLDEMMTIKDEPDQEVLYSNNVKQDKLSGDDKRLVHSIEQVLKSNLKQLILQREKTKLLLNRKDYRKIHPQVIHEIKRLRQTVSEEDLVKYIGWCVTPNEDVKEFIEEELQSSFKKLLLNMFQCKLDKIDHKLWNLGLLEEWHSLSRYLTEEDIVVYGVKAVSEHF</sequence>